<dbReference type="Proteomes" id="UP001595645">
    <property type="component" value="Unassembled WGS sequence"/>
</dbReference>
<name>A0ABV7NX26_9PSEU</name>
<evidence type="ECO:0000256" key="2">
    <source>
        <dbReference type="ARBA" id="ARBA00022679"/>
    </source>
</evidence>
<dbReference type="SMART" id="SM00825">
    <property type="entry name" value="PKS_KS"/>
    <property type="match status" value="1"/>
</dbReference>
<protein>
    <submittedName>
        <fullName evidence="5">Beta-ketoacyl-[acyl-carrier-protein] synthase family protein</fullName>
    </submittedName>
</protein>
<dbReference type="InterPro" id="IPR020841">
    <property type="entry name" value="PKS_Beta-ketoAc_synthase_dom"/>
</dbReference>
<dbReference type="CDD" id="cd00834">
    <property type="entry name" value="KAS_I_II"/>
    <property type="match status" value="1"/>
</dbReference>
<keyword evidence="6" id="KW-1185">Reference proteome</keyword>
<dbReference type="InterPro" id="IPR016039">
    <property type="entry name" value="Thiolase-like"/>
</dbReference>
<dbReference type="SUPFAM" id="SSF53901">
    <property type="entry name" value="Thiolase-like"/>
    <property type="match status" value="2"/>
</dbReference>
<evidence type="ECO:0000256" key="1">
    <source>
        <dbReference type="ARBA" id="ARBA00008467"/>
    </source>
</evidence>
<dbReference type="EMBL" id="JBHRWK010000020">
    <property type="protein sequence ID" value="MFC3450795.1"/>
    <property type="molecule type" value="Genomic_DNA"/>
</dbReference>
<reference evidence="6" key="1">
    <citation type="journal article" date="2019" name="Int. J. Syst. Evol. Microbiol.">
        <title>The Global Catalogue of Microorganisms (GCM) 10K type strain sequencing project: providing services to taxonomists for standard genome sequencing and annotation.</title>
        <authorList>
            <consortium name="The Broad Institute Genomics Platform"/>
            <consortium name="The Broad Institute Genome Sequencing Center for Infectious Disease"/>
            <person name="Wu L."/>
            <person name="Ma J."/>
        </authorList>
    </citation>
    <scope>NUCLEOTIDE SEQUENCE [LARGE SCALE GENOMIC DNA]</scope>
    <source>
        <strain evidence="6">CGMCC 4.7676</strain>
    </source>
</reference>
<sequence length="403" mass="41037">MNEVVITGLGAMTPLGTNTEETWDCLLAGKSGARSLQQRWAEGLPSRIAAQIFQDPAGSLGRVEARRLDRAGQFATLAAREAWADAGRPDVDPDRLGVVLASAMGGAATLLDAYDTFLAEGPRKISPHMLASSPAAALGVEYRARAGVHSPASTCVSGSDALAQGLEMIRGGRADVVIAGGVDVPIHPLLMGALGTMTALSTRNDEPERASRPFDRDRDGFVLGEGAGVVIMESAAYATARKTAVYAELSGVGMSSDGRSLVAPAATGLATAIGRALSDSGTSPGDVVHVNAHATSTPQGDLAEATALRMAFGSATDRLAVSATKSMTGHLLGAAGAVEAVATVLALHHRIAPPTINVDTLDAGIGLDVVLDEPRTLPTGPIAALSNSAGFGGNNVALVFHAR</sequence>
<proteinExistence type="inferred from homology"/>
<evidence type="ECO:0000256" key="3">
    <source>
        <dbReference type="RuleBase" id="RU003694"/>
    </source>
</evidence>
<dbReference type="InterPro" id="IPR014031">
    <property type="entry name" value="Ketoacyl_synth_C"/>
</dbReference>
<keyword evidence="2 3" id="KW-0808">Transferase</keyword>
<comment type="caution">
    <text evidence="5">The sequence shown here is derived from an EMBL/GenBank/DDBJ whole genome shotgun (WGS) entry which is preliminary data.</text>
</comment>
<dbReference type="PROSITE" id="PS52004">
    <property type="entry name" value="KS3_2"/>
    <property type="match status" value="1"/>
</dbReference>
<dbReference type="RefSeq" id="WP_378239529.1">
    <property type="nucleotide sequence ID" value="NZ_JBHRWK010000020.1"/>
</dbReference>
<dbReference type="Pfam" id="PF00109">
    <property type="entry name" value="ketoacyl-synt"/>
    <property type="match status" value="1"/>
</dbReference>
<dbReference type="NCBIfam" id="NF005589">
    <property type="entry name" value="PRK07314.1"/>
    <property type="match status" value="1"/>
</dbReference>
<dbReference type="PANTHER" id="PTHR11712:SF336">
    <property type="entry name" value="3-OXOACYL-[ACYL-CARRIER-PROTEIN] SYNTHASE, MITOCHONDRIAL"/>
    <property type="match status" value="1"/>
</dbReference>
<dbReference type="Pfam" id="PF02801">
    <property type="entry name" value="Ketoacyl-synt_C"/>
    <property type="match status" value="1"/>
</dbReference>
<dbReference type="InterPro" id="IPR014030">
    <property type="entry name" value="Ketoacyl_synth_N"/>
</dbReference>
<dbReference type="PANTHER" id="PTHR11712">
    <property type="entry name" value="POLYKETIDE SYNTHASE-RELATED"/>
    <property type="match status" value="1"/>
</dbReference>
<evidence type="ECO:0000313" key="5">
    <source>
        <dbReference type="EMBL" id="MFC3450795.1"/>
    </source>
</evidence>
<accession>A0ABV7NX26</accession>
<organism evidence="5 6">
    <name type="scientific">Amycolatopsis speibonae</name>
    <dbReference type="NCBI Taxonomy" id="1450224"/>
    <lineage>
        <taxon>Bacteria</taxon>
        <taxon>Bacillati</taxon>
        <taxon>Actinomycetota</taxon>
        <taxon>Actinomycetes</taxon>
        <taxon>Pseudonocardiales</taxon>
        <taxon>Pseudonocardiaceae</taxon>
        <taxon>Amycolatopsis</taxon>
    </lineage>
</organism>
<dbReference type="Gene3D" id="3.40.47.10">
    <property type="match status" value="1"/>
</dbReference>
<feature type="domain" description="Ketosynthase family 3 (KS3)" evidence="4">
    <location>
        <begin position="1"/>
        <end position="402"/>
    </location>
</feature>
<comment type="similarity">
    <text evidence="1 3">Belongs to the thiolase-like superfamily. Beta-ketoacyl-ACP synthases family.</text>
</comment>
<evidence type="ECO:0000313" key="6">
    <source>
        <dbReference type="Proteomes" id="UP001595645"/>
    </source>
</evidence>
<gene>
    <name evidence="5" type="ORF">ACFOSH_15280</name>
</gene>
<dbReference type="InterPro" id="IPR000794">
    <property type="entry name" value="Beta-ketoacyl_synthase"/>
</dbReference>
<evidence type="ECO:0000259" key="4">
    <source>
        <dbReference type="PROSITE" id="PS52004"/>
    </source>
</evidence>